<dbReference type="Proteomes" id="UP000003302">
    <property type="component" value="Unassembled WGS sequence"/>
</dbReference>
<evidence type="ECO:0000313" key="1">
    <source>
        <dbReference type="EMBL" id="EFW57776.1"/>
    </source>
</evidence>
<proteinExistence type="predicted"/>
<gene>
    <name evidence="1" type="ORF">SGF_04916</name>
</gene>
<reference evidence="1 2" key="1">
    <citation type="submission" date="2011-01" db="EMBL/GenBank/DDBJ databases">
        <title>Shigella flexneri CDC 796-83 whole genome shotgun sequencing project.</title>
        <authorList>
            <person name="Mane S.P."/>
            <person name="Sobral B.W."/>
            <person name="Cebula T."/>
            <person name="Chertkov O."/>
            <person name="Munk A.C."/>
            <person name="Tapia R."/>
            <person name="Green L."/>
            <person name="Rogers Y."/>
            <person name="Detter J.C."/>
            <person name="Bruce D."/>
            <person name="Brettin T.S."/>
        </authorList>
    </citation>
    <scope>NUCLEOTIDE SEQUENCE [LARGE SCALE GENOMIC DNA]</scope>
    <source>
        <strain evidence="1 2">CDC 796-83</strain>
    </source>
</reference>
<evidence type="ECO:0000313" key="2">
    <source>
        <dbReference type="Proteomes" id="UP000003302"/>
    </source>
</evidence>
<comment type="caution">
    <text evidence="1">The sequence shown here is derived from an EMBL/GenBank/DDBJ whole genome shotgun (WGS) entry which is preliminary data.</text>
</comment>
<name>A0A6N3QEE6_SHIFL</name>
<organism evidence="1 2">
    <name type="scientific">Shigella flexneri CDC 796-83</name>
    <dbReference type="NCBI Taxonomy" id="945360"/>
    <lineage>
        <taxon>Bacteria</taxon>
        <taxon>Pseudomonadati</taxon>
        <taxon>Pseudomonadota</taxon>
        <taxon>Gammaproteobacteria</taxon>
        <taxon>Enterobacterales</taxon>
        <taxon>Enterobacteriaceae</taxon>
        <taxon>Shigella</taxon>
    </lineage>
</organism>
<dbReference type="AlphaFoldDB" id="A0A6N3QEE6"/>
<dbReference type="EMBL" id="AERO01000200">
    <property type="protein sequence ID" value="EFW57776.1"/>
    <property type="molecule type" value="Genomic_DNA"/>
</dbReference>
<sequence length="44" mass="4786">MVGEALHAQNIIPAPLITLQVKSATQYQVQLMYQHGSATPEVAH</sequence>
<accession>A0A6N3QEE6</accession>
<protein>
    <submittedName>
        <fullName evidence="1">Uncharacterized protein</fullName>
    </submittedName>
</protein>